<keyword evidence="8 13" id="KW-0067">ATP-binding</keyword>
<dbReference type="Gene3D" id="1.20.930.20">
    <property type="entry name" value="Adaptor protein Cbl, N-terminal domain"/>
    <property type="match status" value="1"/>
</dbReference>
<dbReference type="Gramene" id="TraesCS1B02G238400.2">
    <property type="protein sequence ID" value="TraesCS1B02G238400.2"/>
    <property type="gene ID" value="TraesCS1B02G238400"/>
</dbReference>
<dbReference type="GO" id="GO:0004674">
    <property type="term" value="F:protein serine/threonine kinase activity"/>
    <property type="evidence" value="ECO:0007669"/>
    <property type="project" value="UniProtKB-KW"/>
</dbReference>
<keyword evidence="6 13" id="KW-0547">Nucleotide-binding</keyword>
<dbReference type="CDD" id="cd21037">
    <property type="entry name" value="MLKL_NTD"/>
    <property type="match status" value="1"/>
</dbReference>
<comment type="similarity">
    <text evidence="14">Belongs to the protein kinase superfamily.</text>
</comment>
<dbReference type="InterPro" id="IPR008271">
    <property type="entry name" value="Ser/Thr_kinase_AS"/>
</dbReference>
<keyword evidence="5" id="KW-0812">Transmembrane</keyword>
<evidence type="ECO:0000256" key="11">
    <source>
        <dbReference type="ARBA" id="ARBA00047899"/>
    </source>
</evidence>
<protein>
    <recommendedName>
        <fullName evidence="2">non-specific serine/threonine protein kinase</fullName>
        <ecNumber evidence="2">2.7.11.1</ecNumber>
    </recommendedName>
</protein>
<evidence type="ECO:0000256" key="13">
    <source>
        <dbReference type="PROSITE-ProRule" id="PRU10141"/>
    </source>
</evidence>
<dbReference type="EnsemblPlants" id="TraesCS1B02G238400.2">
    <property type="protein sequence ID" value="TraesCS1B02G238400.2"/>
    <property type="gene ID" value="TraesCS1B02G238400"/>
</dbReference>
<evidence type="ECO:0000256" key="8">
    <source>
        <dbReference type="ARBA" id="ARBA00022840"/>
    </source>
</evidence>
<dbReference type="SUPFAM" id="SSF56112">
    <property type="entry name" value="Protein kinase-like (PK-like)"/>
    <property type="match status" value="1"/>
</dbReference>
<feature type="domain" description="Protein kinase" evidence="15">
    <location>
        <begin position="231"/>
        <end position="492"/>
    </location>
</feature>
<evidence type="ECO:0000256" key="14">
    <source>
        <dbReference type="RuleBase" id="RU000304"/>
    </source>
</evidence>
<dbReference type="GO" id="GO:0016020">
    <property type="term" value="C:membrane"/>
    <property type="evidence" value="ECO:0007669"/>
    <property type="project" value="UniProtKB-SubCell"/>
</dbReference>
<dbReference type="InterPro" id="IPR000719">
    <property type="entry name" value="Prot_kinase_dom"/>
</dbReference>
<evidence type="ECO:0000256" key="5">
    <source>
        <dbReference type="ARBA" id="ARBA00022692"/>
    </source>
</evidence>
<feature type="binding site" evidence="13">
    <location>
        <position position="259"/>
    </location>
    <ligand>
        <name>ATP</name>
        <dbReference type="ChEBI" id="CHEBI:30616"/>
    </ligand>
</feature>
<name>A0A3B5YZ86_WHEAT</name>
<dbReference type="FunFam" id="1.10.510.10:FF:001023">
    <property type="entry name" value="Os07g0541700 protein"/>
    <property type="match status" value="1"/>
</dbReference>
<comment type="catalytic activity">
    <reaction evidence="11">
        <text>L-threonyl-[protein] + ATP = O-phospho-L-threonyl-[protein] + ADP + H(+)</text>
        <dbReference type="Rhea" id="RHEA:46608"/>
        <dbReference type="Rhea" id="RHEA-COMP:11060"/>
        <dbReference type="Rhea" id="RHEA-COMP:11605"/>
        <dbReference type="ChEBI" id="CHEBI:15378"/>
        <dbReference type="ChEBI" id="CHEBI:30013"/>
        <dbReference type="ChEBI" id="CHEBI:30616"/>
        <dbReference type="ChEBI" id="CHEBI:61977"/>
        <dbReference type="ChEBI" id="CHEBI:456216"/>
        <dbReference type="EC" id="2.7.11.1"/>
    </reaction>
</comment>
<evidence type="ECO:0000256" key="1">
    <source>
        <dbReference type="ARBA" id="ARBA00004167"/>
    </source>
</evidence>
<proteinExistence type="inferred from homology"/>
<sequence>MASAWDSPSSSLWGALGQASTMAQLVGVDALGLVSMVVQAALVARRHRDACMRLAQHVELVGGLLGELELEDLMRREATRRPLEQLGSALRRCYALVTACQDCGYLRRLFLGARMADELRAAQHEIDMFIRLIPLIALLDNSTADSRRVKAHEGVLTVVTDSSNRHIRLPNKVATELCDIGEQPFVGKVDLREQNIVDIEELVELCTRMEEACAGFTRFDFCQILDATENFSEKMIIGWGGFGRVYKGWLPGGLNVAIKRADEHAAMVEVNSELQLAKLQHANVIRLLGWCIHGKERILVYEFMQNGSLDRYLCDRTKGPLLNWSKRFKIITGLTEGIFYLHKHSMFWLVHRDLKPHNVLLDCNMLPKIADFGSARALSSDVAEERTGRVMGTSGYKAPEYASRGVYSMKTDVFSFGVLVLVIISGRKNTILDKRGDTVGDLVRDVIFLLLRCSSLMSSLLKNYFRPGICGRTKGCMSLWIRCWGSDMKSLR</sequence>
<keyword evidence="7" id="KW-0418">Kinase</keyword>
<evidence type="ECO:0000256" key="10">
    <source>
        <dbReference type="ARBA" id="ARBA00023136"/>
    </source>
</evidence>
<dbReference type="PANTHER" id="PTHR27006:SF627">
    <property type="entry name" value="PROTEIN KINASE DOMAIN-CONTAINING PROTEIN"/>
    <property type="match status" value="1"/>
</dbReference>
<dbReference type="SMART" id="SM00220">
    <property type="entry name" value="S_TKc"/>
    <property type="match status" value="1"/>
</dbReference>
<keyword evidence="4" id="KW-0808">Transferase</keyword>
<dbReference type="PROSITE" id="PS00108">
    <property type="entry name" value="PROTEIN_KINASE_ST"/>
    <property type="match status" value="1"/>
</dbReference>
<dbReference type="InterPro" id="IPR017441">
    <property type="entry name" value="Protein_kinase_ATP_BS"/>
</dbReference>
<dbReference type="PROSITE" id="PS50011">
    <property type="entry name" value="PROTEIN_KINASE_DOM"/>
    <property type="match status" value="1"/>
</dbReference>
<dbReference type="OrthoDB" id="615135at2759"/>
<keyword evidence="9" id="KW-1133">Transmembrane helix</keyword>
<comment type="catalytic activity">
    <reaction evidence="12">
        <text>L-seryl-[protein] + ATP = O-phospho-L-seryl-[protein] + ADP + H(+)</text>
        <dbReference type="Rhea" id="RHEA:17989"/>
        <dbReference type="Rhea" id="RHEA-COMP:9863"/>
        <dbReference type="Rhea" id="RHEA-COMP:11604"/>
        <dbReference type="ChEBI" id="CHEBI:15378"/>
        <dbReference type="ChEBI" id="CHEBI:29999"/>
        <dbReference type="ChEBI" id="CHEBI:30616"/>
        <dbReference type="ChEBI" id="CHEBI:83421"/>
        <dbReference type="ChEBI" id="CHEBI:456216"/>
        <dbReference type="EC" id="2.7.11.1"/>
    </reaction>
</comment>
<dbReference type="Pfam" id="PF19584">
    <property type="entry name" value="MCAfunc"/>
    <property type="match status" value="1"/>
</dbReference>
<evidence type="ECO:0000256" key="9">
    <source>
        <dbReference type="ARBA" id="ARBA00022989"/>
    </source>
</evidence>
<dbReference type="Gramene" id="TraesCS1B03G0681000.2">
    <property type="protein sequence ID" value="TraesCS1B03G0681000.2.CDS"/>
    <property type="gene ID" value="TraesCS1B03G0681000"/>
</dbReference>
<evidence type="ECO:0000256" key="2">
    <source>
        <dbReference type="ARBA" id="ARBA00012513"/>
    </source>
</evidence>
<reference evidence="16" key="2">
    <citation type="submission" date="2018-10" db="UniProtKB">
        <authorList>
            <consortium name="EnsemblPlants"/>
        </authorList>
    </citation>
    <scope>IDENTIFICATION</scope>
</reference>
<dbReference type="GO" id="GO:0005524">
    <property type="term" value="F:ATP binding"/>
    <property type="evidence" value="ECO:0007669"/>
    <property type="project" value="UniProtKB-UniRule"/>
</dbReference>
<reference evidence="16" key="1">
    <citation type="submission" date="2018-08" db="EMBL/GenBank/DDBJ databases">
        <authorList>
            <person name="Rossello M."/>
        </authorList>
    </citation>
    <scope>NUCLEOTIDE SEQUENCE [LARGE SCALE GENOMIC DNA]</scope>
    <source>
        <strain evidence="16">cv. Chinese Spring</strain>
    </source>
</reference>
<dbReference type="InterPro" id="IPR059179">
    <property type="entry name" value="MLKL-like_MCAfunc"/>
</dbReference>
<accession>A0A3B5YZ86</accession>
<dbReference type="Pfam" id="PF00069">
    <property type="entry name" value="Pkinase"/>
    <property type="match status" value="1"/>
</dbReference>
<dbReference type="PANTHER" id="PTHR27006">
    <property type="entry name" value="PROMASTIGOTE SURFACE ANTIGEN PROTEIN PSA"/>
    <property type="match status" value="1"/>
</dbReference>
<dbReference type="EC" id="2.7.11.1" evidence="2"/>
<gene>
    <name evidence="16" type="primary">LOC123129141</name>
</gene>
<keyword evidence="17" id="KW-1185">Reference proteome</keyword>
<evidence type="ECO:0000256" key="4">
    <source>
        <dbReference type="ARBA" id="ARBA00022679"/>
    </source>
</evidence>
<dbReference type="Gene3D" id="1.10.510.10">
    <property type="entry name" value="Transferase(Phosphotransferase) domain 1"/>
    <property type="match status" value="1"/>
</dbReference>
<dbReference type="Gene3D" id="3.30.200.20">
    <property type="entry name" value="Phosphorylase Kinase, domain 1"/>
    <property type="match status" value="1"/>
</dbReference>
<keyword evidence="3 14" id="KW-0723">Serine/threonine-protein kinase</keyword>
<dbReference type="InterPro" id="IPR036537">
    <property type="entry name" value="Adaptor_Cbl_N_dom_sf"/>
</dbReference>
<dbReference type="InterPro" id="IPR045766">
    <property type="entry name" value="MCAfunc"/>
</dbReference>
<evidence type="ECO:0000259" key="15">
    <source>
        <dbReference type="PROSITE" id="PS50011"/>
    </source>
</evidence>
<dbReference type="GO" id="GO:0007166">
    <property type="term" value="P:cell surface receptor signaling pathway"/>
    <property type="evidence" value="ECO:0007669"/>
    <property type="project" value="InterPro"/>
</dbReference>
<dbReference type="SMR" id="A0A3B5YZ86"/>
<evidence type="ECO:0000313" key="16">
    <source>
        <dbReference type="EnsemblPlants" id="TraesCS1B02G238400.2"/>
    </source>
</evidence>
<evidence type="ECO:0000256" key="7">
    <source>
        <dbReference type="ARBA" id="ARBA00022777"/>
    </source>
</evidence>
<evidence type="ECO:0000256" key="6">
    <source>
        <dbReference type="ARBA" id="ARBA00022741"/>
    </source>
</evidence>
<dbReference type="GO" id="GO:0005262">
    <property type="term" value="F:calcium channel activity"/>
    <property type="evidence" value="ECO:0007669"/>
    <property type="project" value="UniProtKB-ARBA"/>
</dbReference>
<dbReference type="FunFam" id="1.20.930.20:FF:000003">
    <property type="entry name" value="DNA mismatch repair protein MLH1"/>
    <property type="match status" value="1"/>
</dbReference>
<dbReference type="InterPro" id="IPR011009">
    <property type="entry name" value="Kinase-like_dom_sf"/>
</dbReference>
<dbReference type="Proteomes" id="UP000019116">
    <property type="component" value="Chromosome 1B"/>
</dbReference>
<dbReference type="AlphaFoldDB" id="A0A3B5YZ86"/>
<dbReference type="PROSITE" id="PS00107">
    <property type="entry name" value="PROTEIN_KINASE_ATP"/>
    <property type="match status" value="1"/>
</dbReference>
<keyword evidence="10" id="KW-0472">Membrane</keyword>
<evidence type="ECO:0000313" key="17">
    <source>
        <dbReference type="Proteomes" id="UP000019116"/>
    </source>
</evidence>
<evidence type="ECO:0000256" key="3">
    <source>
        <dbReference type="ARBA" id="ARBA00022527"/>
    </source>
</evidence>
<organism evidence="16">
    <name type="scientific">Triticum aestivum</name>
    <name type="common">Wheat</name>
    <dbReference type="NCBI Taxonomy" id="4565"/>
    <lineage>
        <taxon>Eukaryota</taxon>
        <taxon>Viridiplantae</taxon>
        <taxon>Streptophyta</taxon>
        <taxon>Embryophyta</taxon>
        <taxon>Tracheophyta</taxon>
        <taxon>Spermatophyta</taxon>
        <taxon>Magnoliopsida</taxon>
        <taxon>Liliopsida</taxon>
        <taxon>Poales</taxon>
        <taxon>Poaceae</taxon>
        <taxon>BOP clade</taxon>
        <taxon>Pooideae</taxon>
        <taxon>Triticodae</taxon>
        <taxon>Triticeae</taxon>
        <taxon>Triticinae</taxon>
        <taxon>Triticum</taxon>
    </lineage>
</organism>
<evidence type="ECO:0000256" key="12">
    <source>
        <dbReference type="ARBA" id="ARBA00048679"/>
    </source>
</evidence>
<comment type="subcellular location">
    <subcellularLocation>
        <location evidence="1">Membrane</location>
        <topology evidence="1">Single-pass membrane protein</topology>
    </subcellularLocation>
</comment>